<keyword evidence="4" id="KW-1185">Reference proteome</keyword>
<evidence type="ECO:0000256" key="1">
    <source>
        <dbReference type="SAM" id="MobiDB-lite"/>
    </source>
</evidence>
<reference evidence="2 3" key="1">
    <citation type="journal article" date="2010" name="Nature">
        <title>Genome sequencing and analysis of the model grass Brachypodium distachyon.</title>
        <authorList>
            <consortium name="International Brachypodium Initiative"/>
        </authorList>
    </citation>
    <scope>NUCLEOTIDE SEQUENCE [LARGE SCALE GENOMIC DNA]</scope>
    <source>
        <strain evidence="2 3">Bd21</strain>
    </source>
</reference>
<protein>
    <recommendedName>
        <fullName evidence="5">Aminotransferase-like plant mobile domain-containing protein</fullName>
    </recommendedName>
</protein>
<reference evidence="2" key="2">
    <citation type="submission" date="2017-06" db="EMBL/GenBank/DDBJ databases">
        <title>WGS assembly of Brachypodium distachyon.</title>
        <authorList>
            <consortium name="The International Brachypodium Initiative"/>
            <person name="Lucas S."/>
            <person name="Harmon-Smith M."/>
            <person name="Lail K."/>
            <person name="Tice H."/>
            <person name="Grimwood J."/>
            <person name="Bruce D."/>
            <person name="Barry K."/>
            <person name="Shu S."/>
            <person name="Lindquist E."/>
            <person name="Wang M."/>
            <person name="Pitluck S."/>
            <person name="Vogel J.P."/>
            <person name="Garvin D.F."/>
            <person name="Mockler T.C."/>
            <person name="Schmutz J."/>
            <person name="Rokhsar D."/>
            <person name="Bevan M.W."/>
        </authorList>
    </citation>
    <scope>NUCLEOTIDE SEQUENCE</scope>
    <source>
        <strain evidence="2">Bd21</strain>
    </source>
</reference>
<dbReference type="PANTHER" id="PTHR34835">
    <property type="entry name" value="OS07G0283600 PROTEIN-RELATED"/>
    <property type="match status" value="1"/>
</dbReference>
<feature type="region of interest" description="Disordered" evidence="1">
    <location>
        <begin position="190"/>
        <end position="283"/>
    </location>
</feature>
<feature type="compositionally biased region" description="Polar residues" evidence="1">
    <location>
        <begin position="273"/>
        <end position="283"/>
    </location>
</feature>
<evidence type="ECO:0008006" key="5">
    <source>
        <dbReference type="Google" id="ProtNLM"/>
    </source>
</evidence>
<feature type="compositionally biased region" description="Basic and acidic residues" evidence="1">
    <location>
        <begin position="255"/>
        <end position="272"/>
    </location>
</feature>
<sequence>MKVIKVCKLLDWKQRKKIMKAGFGSFLDIKCSKLFLELCKYLMDHFNPDTSALEFPEDERGILPITVDTVFEVLGIPKGALPVIYQYDSVSVKYVLDLLEVEDGRQPKISDIETRLTKMVCFLAPTTGVRVSPKCYPSLVNVSQINKLDWCRFTINILIQTAKAKNKNCFKACMPLLMVIAREASRARRTRGNKKGAALKGKYIASPEDSDSAEDASDEDYAAEAVDSDLSGSDRGNDLVGENDWTDVDDEDDFMDRAPEANKRRNSKEINKKTSSGKEFQNG</sequence>
<dbReference type="EMBL" id="CM000883">
    <property type="protein sequence ID" value="KQJ88331.1"/>
    <property type="molecule type" value="Genomic_DNA"/>
</dbReference>
<reference evidence="3" key="3">
    <citation type="submission" date="2018-08" db="UniProtKB">
        <authorList>
            <consortium name="EnsemblPlants"/>
        </authorList>
    </citation>
    <scope>IDENTIFICATION</scope>
    <source>
        <strain evidence="3">cv. Bd21</strain>
    </source>
</reference>
<dbReference type="Gramene" id="KQJ88331">
    <property type="protein sequence ID" value="KQJ88331"/>
    <property type="gene ID" value="BRADI_4g17111v3"/>
</dbReference>
<feature type="compositionally biased region" description="Acidic residues" evidence="1">
    <location>
        <begin position="208"/>
        <end position="222"/>
    </location>
</feature>
<proteinExistence type="predicted"/>
<dbReference type="PANTHER" id="PTHR34835:SF85">
    <property type="entry name" value="AMINOTRANSFERASE-LIKE PLANT MOBILE DOMAIN-CONTAINING PROTEIN"/>
    <property type="match status" value="1"/>
</dbReference>
<evidence type="ECO:0000313" key="3">
    <source>
        <dbReference type="EnsemblPlants" id="KQJ88331"/>
    </source>
</evidence>
<evidence type="ECO:0000313" key="4">
    <source>
        <dbReference type="Proteomes" id="UP000008810"/>
    </source>
</evidence>
<accession>A0A0Q3HJ16</accession>
<feature type="compositionally biased region" description="Acidic residues" evidence="1">
    <location>
        <begin position="244"/>
        <end position="254"/>
    </location>
</feature>
<dbReference type="Proteomes" id="UP000008810">
    <property type="component" value="Chromosome 4"/>
</dbReference>
<dbReference type="InParanoid" id="A0A0Q3HJ16"/>
<organism evidence="2">
    <name type="scientific">Brachypodium distachyon</name>
    <name type="common">Purple false brome</name>
    <name type="synonym">Trachynia distachya</name>
    <dbReference type="NCBI Taxonomy" id="15368"/>
    <lineage>
        <taxon>Eukaryota</taxon>
        <taxon>Viridiplantae</taxon>
        <taxon>Streptophyta</taxon>
        <taxon>Embryophyta</taxon>
        <taxon>Tracheophyta</taxon>
        <taxon>Spermatophyta</taxon>
        <taxon>Magnoliopsida</taxon>
        <taxon>Liliopsida</taxon>
        <taxon>Poales</taxon>
        <taxon>Poaceae</taxon>
        <taxon>BOP clade</taxon>
        <taxon>Pooideae</taxon>
        <taxon>Stipodae</taxon>
        <taxon>Brachypodieae</taxon>
        <taxon>Brachypodium</taxon>
    </lineage>
</organism>
<name>A0A0Q3HJ16_BRADI</name>
<evidence type="ECO:0000313" key="2">
    <source>
        <dbReference type="EMBL" id="KQJ88331.1"/>
    </source>
</evidence>
<dbReference type="AlphaFoldDB" id="A0A0Q3HJ16"/>
<dbReference type="OrthoDB" id="669288at2759"/>
<gene>
    <name evidence="2" type="ORF">BRADI_4g17111v3</name>
</gene>
<dbReference type="EnsemblPlants" id="KQJ88331">
    <property type="protein sequence ID" value="KQJ88331"/>
    <property type="gene ID" value="BRADI_4g17111v3"/>
</dbReference>